<dbReference type="InterPro" id="IPR036271">
    <property type="entry name" value="Tet_transcr_reg_TetR-rel_C_sf"/>
</dbReference>
<dbReference type="SUPFAM" id="SSF48498">
    <property type="entry name" value="Tetracyclin repressor-like, C-terminal domain"/>
    <property type="match status" value="1"/>
</dbReference>
<evidence type="ECO:0000313" key="5">
    <source>
        <dbReference type="Proteomes" id="UP001143372"/>
    </source>
</evidence>
<dbReference type="SUPFAM" id="SSF46689">
    <property type="entry name" value="Homeodomain-like"/>
    <property type="match status" value="1"/>
</dbReference>
<evidence type="ECO:0000256" key="1">
    <source>
        <dbReference type="ARBA" id="ARBA00023125"/>
    </source>
</evidence>
<gene>
    <name evidence="4" type="ORF">GCM10008179_28930</name>
</gene>
<dbReference type="RefSeq" id="WP_271169486.1">
    <property type="nucleotide sequence ID" value="NZ_BSFI01000021.1"/>
</dbReference>
<reference evidence="4" key="2">
    <citation type="submission" date="2023-01" db="EMBL/GenBank/DDBJ databases">
        <authorList>
            <person name="Sun Q."/>
            <person name="Evtushenko L."/>
        </authorList>
    </citation>
    <scope>NUCLEOTIDE SEQUENCE</scope>
    <source>
        <strain evidence="4">VKM B-2347</strain>
    </source>
</reference>
<sequence length="196" mass="22056">MPLTLERRPGYVTRDLILAAAIERFSKNSYEETKLRDLASDVAVDVSYVHRCFGSKEDLFVEALKEAFRPERFIVGDGDELKRNLAQSVIEEPLYPAAAEVNPFEIMVRSLNSEQARPILRQLLFTEFVEPLSVKLKAPALQRAALISAALAGIRLFRDVLDVDSIFKDRPDDFRRLVEAVLEACLACAAGETETR</sequence>
<dbReference type="InterPro" id="IPR009057">
    <property type="entry name" value="Homeodomain-like_sf"/>
</dbReference>
<dbReference type="Pfam" id="PF00440">
    <property type="entry name" value="TetR_N"/>
    <property type="match status" value="1"/>
</dbReference>
<dbReference type="InterPro" id="IPR041678">
    <property type="entry name" value="TetR_C_16"/>
</dbReference>
<evidence type="ECO:0000259" key="3">
    <source>
        <dbReference type="PROSITE" id="PS50977"/>
    </source>
</evidence>
<dbReference type="EMBL" id="BSFI01000021">
    <property type="protein sequence ID" value="GLK69255.1"/>
    <property type="molecule type" value="Genomic_DNA"/>
</dbReference>
<accession>A0A9W6J1T5</accession>
<organism evidence="4 5">
    <name type="scientific">Hansschlegelia plantiphila</name>
    <dbReference type="NCBI Taxonomy" id="374655"/>
    <lineage>
        <taxon>Bacteria</taxon>
        <taxon>Pseudomonadati</taxon>
        <taxon>Pseudomonadota</taxon>
        <taxon>Alphaproteobacteria</taxon>
        <taxon>Hyphomicrobiales</taxon>
        <taxon>Methylopilaceae</taxon>
        <taxon>Hansschlegelia</taxon>
    </lineage>
</organism>
<feature type="domain" description="HTH tetR-type" evidence="3">
    <location>
        <begin position="11"/>
        <end position="71"/>
    </location>
</feature>
<protein>
    <recommendedName>
        <fullName evidence="3">HTH tetR-type domain-containing protein</fullName>
    </recommendedName>
</protein>
<dbReference type="Proteomes" id="UP001143372">
    <property type="component" value="Unassembled WGS sequence"/>
</dbReference>
<evidence type="ECO:0000313" key="4">
    <source>
        <dbReference type="EMBL" id="GLK69255.1"/>
    </source>
</evidence>
<dbReference type="Pfam" id="PF17920">
    <property type="entry name" value="TetR_C_16"/>
    <property type="match status" value="1"/>
</dbReference>
<reference evidence="4" key="1">
    <citation type="journal article" date="2014" name="Int. J. Syst. Evol. Microbiol.">
        <title>Complete genome sequence of Corynebacterium casei LMG S-19264T (=DSM 44701T), isolated from a smear-ripened cheese.</title>
        <authorList>
            <consortium name="US DOE Joint Genome Institute (JGI-PGF)"/>
            <person name="Walter F."/>
            <person name="Albersmeier A."/>
            <person name="Kalinowski J."/>
            <person name="Ruckert C."/>
        </authorList>
    </citation>
    <scope>NUCLEOTIDE SEQUENCE</scope>
    <source>
        <strain evidence="4">VKM B-2347</strain>
    </source>
</reference>
<comment type="caution">
    <text evidence="4">The sequence shown here is derived from an EMBL/GenBank/DDBJ whole genome shotgun (WGS) entry which is preliminary data.</text>
</comment>
<keyword evidence="1 2" id="KW-0238">DNA-binding</keyword>
<dbReference type="AlphaFoldDB" id="A0A9W6J1T5"/>
<dbReference type="GO" id="GO:0003677">
    <property type="term" value="F:DNA binding"/>
    <property type="evidence" value="ECO:0007669"/>
    <property type="project" value="UniProtKB-UniRule"/>
</dbReference>
<evidence type="ECO:0000256" key="2">
    <source>
        <dbReference type="PROSITE-ProRule" id="PRU00335"/>
    </source>
</evidence>
<dbReference type="PROSITE" id="PS50977">
    <property type="entry name" value="HTH_TETR_2"/>
    <property type="match status" value="1"/>
</dbReference>
<keyword evidence="5" id="KW-1185">Reference proteome</keyword>
<dbReference type="InterPro" id="IPR001647">
    <property type="entry name" value="HTH_TetR"/>
</dbReference>
<name>A0A9W6J1T5_9HYPH</name>
<dbReference type="Gene3D" id="1.10.357.10">
    <property type="entry name" value="Tetracycline Repressor, domain 2"/>
    <property type="match status" value="1"/>
</dbReference>
<feature type="DNA-binding region" description="H-T-H motif" evidence="2">
    <location>
        <begin position="34"/>
        <end position="53"/>
    </location>
</feature>
<proteinExistence type="predicted"/>